<organism evidence="2 3">
    <name type="scientific">Solanum commersonii</name>
    <name type="common">Commerson's wild potato</name>
    <name type="synonym">Commerson's nightshade</name>
    <dbReference type="NCBI Taxonomy" id="4109"/>
    <lineage>
        <taxon>Eukaryota</taxon>
        <taxon>Viridiplantae</taxon>
        <taxon>Streptophyta</taxon>
        <taxon>Embryophyta</taxon>
        <taxon>Tracheophyta</taxon>
        <taxon>Spermatophyta</taxon>
        <taxon>Magnoliopsida</taxon>
        <taxon>eudicotyledons</taxon>
        <taxon>Gunneridae</taxon>
        <taxon>Pentapetalae</taxon>
        <taxon>asterids</taxon>
        <taxon>lamiids</taxon>
        <taxon>Solanales</taxon>
        <taxon>Solanaceae</taxon>
        <taxon>Solanoideae</taxon>
        <taxon>Solaneae</taxon>
        <taxon>Solanum</taxon>
    </lineage>
</organism>
<keyword evidence="1" id="KW-1133">Transmembrane helix</keyword>
<evidence type="ECO:0000313" key="3">
    <source>
        <dbReference type="Proteomes" id="UP000824120"/>
    </source>
</evidence>
<dbReference type="EMBL" id="JACXVP010000002">
    <property type="protein sequence ID" value="KAG5624361.1"/>
    <property type="molecule type" value="Genomic_DNA"/>
</dbReference>
<keyword evidence="1" id="KW-0812">Transmembrane</keyword>
<sequence>MYIFLKYVQKVVRLTVPSSTPEVRIHQSNLHSLVGQSSFSLLKENCEDVPIKVVKERSQFMDDQTDFNNSSFMVHDDQPNINLKRSMVLHPLLAVDEYTPLPIRRVSHLGLFNTSPYVTSFSLEYGTTKFTVYIVIDISALSIVLAATNVPLYGPLR</sequence>
<evidence type="ECO:0000256" key="1">
    <source>
        <dbReference type="SAM" id="Phobius"/>
    </source>
</evidence>
<feature type="transmembrane region" description="Helical" evidence="1">
    <location>
        <begin position="130"/>
        <end position="154"/>
    </location>
</feature>
<keyword evidence="1" id="KW-0472">Membrane</keyword>
<gene>
    <name evidence="2" type="ORF">H5410_009579</name>
</gene>
<comment type="caution">
    <text evidence="2">The sequence shown here is derived from an EMBL/GenBank/DDBJ whole genome shotgun (WGS) entry which is preliminary data.</text>
</comment>
<protein>
    <submittedName>
        <fullName evidence="2">Uncharacterized protein</fullName>
    </submittedName>
</protein>
<keyword evidence="3" id="KW-1185">Reference proteome</keyword>
<dbReference type="AlphaFoldDB" id="A0A9J6AIT8"/>
<accession>A0A9J6AIT8</accession>
<evidence type="ECO:0000313" key="2">
    <source>
        <dbReference type="EMBL" id="KAG5624361.1"/>
    </source>
</evidence>
<name>A0A9J6AIT8_SOLCO</name>
<proteinExistence type="predicted"/>
<dbReference type="Proteomes" id="UP000824120">
    <property type="component" value="Chromosome 2"/>
</dbReference>
<reference evidence="2 3" key="1">
    <citation type="submission" date="2020-09" db="EMBL/GenBank/DDBJ databases">
        <title>De no assembly of potato wild relative species, Solanum commersonii.</title>
        <authorList>
            <person name="Cho K."/>
        </authorList>
    </citation>
    <scope>NUCLEOTIDE SEQUENCE [LARGE SCALE GENOMIC DNA]</scope>
    <source>
        <strain evidence="2">LZ3.2</strain>
        <tissue evidence="2">Leaf</tissue>
    </source>
</reference>